<comment type="caution">
    <text evidence="2">The sequence shown here is derived from an EMBL/GenBank/DDBJ whole genome shotgun (WGS) entry which is preliminary data.</text>
</comment>
<dbReference type="Proteomes" id="UP001595975">
    <property type="component" value="Unassembled WGS sequence"/>
</dbReference>
<evidence type="ECO:0000313" key="3">
    <source>
        <dbReference type="Proteomes" id="UP001595975"/>
    </source>
</evidence>
<accession>A0ABW0XBV1</accession>
<feature type="region of interest" description="Disordered" evidence="1">
    <location>
        <begin position="219"/>
        <end position="241"/>
    </location>
</feature>
<dbReference type="InterPro" id="IPR009218">
    <property type="entry name" value="HD_phosphohydro"/>
</dbReference>
<dbReference type="PIRSF" id="PIRSF035170">
    <property type="entry name" value="HD_phosphohydro"/>
    <property type="match status" value="1"/>
</dbReference>
<sequence>MTPMPEPTADTDADPELLAAWTALLRRCGASADPEPSGRELLRRWSEPQRRYHATDHLRAVLAHVDALAGHADDPDAVRLAAWFHDAVYRPDRSENEERSAVLAVRALTEAGLPENRIAEVARLVRLTVTHRPEPGDRDGEVLCDADLAVLGGAPEAYTAYAAAVREEYAFVPEPDFRAGRAAVLRQLLALPALYRTPTAHARFDAPARTNLAAELARLEAEPREAESAELPAATDSPDTP</sequence>
<reference evidence="3" key="1">
    <citation type="journal article" date="2019" name="Int. J. Syst. Evol. Microbiol.">
        <title>The Global Catalogue of Microorganisms (GCM) 10K type strain sequencing project: providing services to taxonomists for standard genome sequencing and annotation.</title>
        <authorList>
            <consortium name="The Broad Institute Genomics Platform"/>
            <consortium name="The Broad Institute Genome Sequencing Center for Infectious Disease"/>
            <person name="Wu L."/>
            <person name="Ma J."/>
        </authorList>
    </citation>
    <scope>NUCLEOTIDE SEQUENCE [LARGE SCALE GENOMIC DNA]</scope>
    <source>
        <strain evidence="3">CGMCC 4.1437</strain>
    </source>
</reference>
<evidence type="ECO:0000256" key="1">
    <source>
        <dbReference type="SAM" id="MobiDB-lite"/>
    </source>
</evidence>
<dbReference type="RefSeq" id="WP_380228926.1">
    <property type="nucleotide sequence ID" value="NZ_JBHSOF010000053.1"/>
</dbReference>
<gene>
    <name evidence="2" type="ORF">ACFP3U_30310</name>
</gene>
<dbReference type="Gene3D" id="1.10.3210.10">
    <property type="entry name" value="Hypothetical protein af1432"/>
    <property type="match status" value="1"/>
</dbReference>
<dbReference type="EMBL" id="JBHSOF010000053">
    <property type="protein sequence ID" value="MFC5667248.1"/>
    <property type="molecule type" value="Genomic_DNA"/>
</dbReference>
<organism evidence="2 3">
    <name type="scientific">Kitasatospora misakiensis</name>
    <dbReference type="NCBI Taxonomy" id="67330"/>
    <lineage>
        <taxon>Bacteria</taxon>
        <taxon>Bacillati</taxon>
        <taxon>Actinomycetota</taxon>
        <taxon>Actinomycetes</taxon>
        <taxon>Kitasatosporales</taxon>
        <taxon>Streptomycetaceae</taxon>
        <taxon>Kitasatospora</taxon>
    </lineage>
</organism>
<keyword evidence="3" id="KW-1185">Reference proteome</keyword>
<evidence type="ECO:0008006" key="4">
    <source>
        <dbReference type="Google" id="ProtNLM"/>
    </source>
</evidence>
<name>A0ABW0XBV1_9ACTN</name>
<dbReference type="PANTHER" id="PTHR21174:SF0">
    <property type="entry name" value="HD PHOSPHOHYDROLASE FAMILY PROTEIN-RELATED"/>
    <property type="match status" value="1"/>
</dbReference>
<proteinExistence type="predicted"/>
<evidence type="ECO:0000313" key="2">
    <source>
        <dbReference type="EMBL" id="MFC5667248.1"/>
    </source>
</evidence>
<protein>
    <recommendedName>
        <fullName evidence="4">Metal-dependent HD superfamily phosphohydrolase</fullName>
    </recommendedName>
</protein>
<dbReference type="PANTHER" id="PTHR21174">
    <property type="match status" value="1"/>
</dbReference>
<dbReference type="SUPFAM" id="SSF109604">
    <property type="entry name" value="HD-domain/PDEase-like"/>
    <property type="match status" value="1"/>
</dbReference>